<dbReference type="PANTHER" id="PTHR28043">
    <property type="entry name" value="INCREASED RECOMBINATION CENTERS PROTEIN 6"/>
    <property type="match status" value="1"/>
</dbReference>
<sequence length="402" mass="44390">MTSPDLDLDPIQGQSQGQGQQQQIPNPQRLLILSPTSHSHSTIPPLLHSLTGVPVTNPPTATSSSSSTEAQPTFAGYTTHPPLRLSTKYYKTDLPIWVDEIPLENEATPTPTSGQTQEGLASPTQWKTEFSGAEARVVRDALGGIMIVVRNPESTTNTNEEEKDIAHRDDVAGIKDLVKAIGDVKELIEEERGGMGEVASLLVLVGRDDASEDKNKKGITEEEEEGLGLDEGGEEPFSVAWWEDQLYEIGVMGFEVVRWDPKGVEDERRNRYGEYQGMRRIKEVLETHDWTASEDPDVGNLDDDLERHLLGLDDDDTGFGLEVNELEREMVGLRMAIERGGGDGGSSDEDEDEDDGDDEIKVESMEALMLRMQAIKDMSAELPENERKKFAAKAIGDIMKEM</sequence>
<dbReference type="Proteomes" id="UP000184383">
    <property type="component" value="Unassembled WGS sequence"/>
</dbReference>
<reference evidence="3" key="1">
    <citation type="journal article" date="2017" name="Genome Biol.">
        <title>Comparative genomics reveals high biological diversity and specific adaptations in the industrially and medically important fungal genus Aspergillus.</title>
        <authorList>
            <person name="de Vries R.P."/>
            <person name="Riley R."/>
            <person name="Wiebenga A."/>
            <person name="Aguilar-Osorio G."/>
            <person name="Amillis S."/>
            <person name="Uchima C.A."/>
            <person name="Anderluh G."/>
            <person name="Asadollahi M."/>
            <person name="Askin M."/>
            <person name="Barry K."/>
            <person name="Battaglia E."/>
            <person name="Bayram O."/>
            <person name="Benocci T."/>
            <person name="Braus-Stromeyer S.A."/>
            <person name="Caldana C."/>
            <person name="Canovas D."/>
            <person name="Cerqueira G.C."/>
            <person name="Chen F."/>
            <person name="Chen W."/>
            <person name="Choi C."/>
            <person name="Clum A."/>
            <person name="Dos Santos R.A."/>
            <person name="Damasio A.R."/>
            <person name="Diallinas G."/>
            <person name="Emri T."/>
            <person name="Fekete E."/>
            <person name="Flipphi M."/>
            <person name="Freyberg S."/>
            <person name="Gallo A."/>
            <person name="Gournas C."/>
            <person name="Habgood R."/>
            <person name="Hainaut M."/>
            <person name="Harispe M.L."/>
            <person name="Henrissat B."/>
            <person name="Hilden K.S."/>
            <person name="Hope R."/>
            <person name="Hossain A."/>
            <person name="Karabika E."/>
            <person name="Karaffa L."/>
            <person name="Karanyi Z."/>
            <person name="Krasevec N."/>
            <person name="Kuo A."/>
            <person name="Kusch H."/>
            <person name="LaButti K."/>
            <person name="Lagendijk E.L."/>
            <person name="Lapidus A."/>
            <person name="Levasseur A."/>
            <person name="Lindquist E."/>
            <person name="Lipzen A."/>
            <person name="Logrieco A.F."/>
            <person name="MacCabe A."/>
            <person name="Maekelae M.R."/>
            <person name="Malavazi I."/>
            <person name="Melin P."/>
            <person name="Meyer V."/>
            <person name="Mielnichuk N."/>
            <person name="Miskei M."/>
            <person name="Molnar A.P."/>
            <person name="Mule G."/>
            <person name="Ngan C.Y."/>
            <person name="Orejas M."/>
            <person name="Orosz E."/>
            <person name="Ouedraogo J.P."/>
            <person name="Overkamp K.M."/>
            <person name="Park H.-S."/>
            <person name="Perrone G."/>
            <person name="Piumi F."/>
            <person name="Punt P.J."/>
            <person name="Ram A.F."/>
            <person name="Ramon A."/>
            <person name="Rauscher S."/>
            <person name="Record E."/>
            <person name="Riano-Pachon D.M."/>
            <person name="Robert V."/>
            <person name="Roehrig J."/>
            <person name="Ruller R."/>
            <person name="Salamov A."/>
            <person name="Salih N.S."/>
            <person name="Samson R.A."/>
            <person name="Sandor E."/>
            <person name="Sanguinetti M."/>
            <person name="Schuetze T."/>
            <person name="Sepcic K."/>
            <person name="Shelest E."/>
            <person name="Sherlock G."/>
            <person name="Sophianopoulou V."/>
            <person name="Squina F.M."/>
            <person name="Sun H."/>
            <person name="Susca A."/>
            <person name="Todd R.B."/>
            <person name="Tsang A."/>
            <person name="Unkles S.E."/>
            <person name="van de Wiele N."/>
            <person name="van Rossen-Uffink D."/>
            <person name="Oliveira J.V."/>
            <person name="Vesth T.C."/>
            <person name="Visser J."/>
            <person name="Yu J.-H."/>
            <person name="Zhou M."/>
            <person name="Andersen M.R."/>
            <person name="Archer D.B."/>
            <person name="Baker S.E."/>
            <person name="Benoit I."/>
            <person name="Brakhage A.A."/>
            <person name="Braus G.H."/>
            <person name="Fischer R."/>
            <person name="Frisvad J.C."/>
            <person name="Goldman G.H."/>
            <person name="Houbraken J."/>
            <person name="Oakley B."/>
            <person name="Pocsi I."/>
            <person name="Scazzocchio C."/>
            <person name="Seiboth B."/>
            <person name="vanKuyk P.A."/>
            <person name="Wortman J."/>
            <person name="Dyer P.S."/>
            <person name="Grigoriev I.V."/>
        </authorList>
    </citation>
    <scope>NUCLEOTIDE SEQUENCE [LARGE SCALE GENOMIC DNA]</scope>
    <source>
        <strain evidence="3">DTO 134E9</strain>
    </source>
</reference>
<dbReference type="GeneID" id="63749784"/>
<protein>
    <recommendedName>
        <fullName evidence="4">Alpha and gamma adaptin binding protein p34</fullName>
    </recommendedName>
</protein>
<feature type="region of interest" description="Disordered" evidence="1">
    <location>
        <begin position="1"/>
        <end position="80"/>
    </location>
</feature>
<dbReference type="PANTHER" id="PTHR28043:SF1">
    <property type="entry name" value="INCREASED RECOMBINATION CENTERS PROTEIN 6"/>
    <property type="match status" value="1"/>
</dbReference>
<dbReference type="RefSeq" id="XP_040694382.1">
    <property type="nucleotide sequence ID" value="XM_040833936.1"/>
</dbReference>
<feature type="compositionally biased region" description="Acidic residues" evidence="1">
    <location>
        <begin position="346"/>
        <end position="358"/>
    </location>
</feature>
<name>A0A1L9S0L0_ASPWE</name>
<dbReference type="GO" id="GO:0030674">
    <property type="term" value="F:protein-macromolecule adaptor activity"/>
    <property type="evidence" value="ECO:0007669"/>
    <property type="project" value="TreeGrafter"/>
</dbReference>
<feature type="compositionally biased region" description="Low complexity" evidence="1">
    <location>
        <begin position="10"/>
        <end position="46"/>
    </location>
</feature>
<evidence type="ECO:0008006" key="4">
    <source>
        <dbReference type="Google" id="ProtNLM"/>
    </source>
</evidence>
<dbReference type="OrthoDB" id="10261384at2759"/>
<gene>
    <name evidence="2" type="ORF">ASPWEDRAFT_34162</name>
</gene>
<feature type="region of interest" description="Disordered" evidence="1">
    <location>
        <begin position="212"/>
        <end position="234"/>
    </location>
</feature>
<proteinExistence type="predicted"/>
<feature type="compositionally biased region" description="Acidic residues" evidence="1">
    <location>
        <begin position="221"/>
        <end position="234"/>
    </location>
</feature>
<dbReference type="EMBL" id="KV878209">
    <property type="protein sequence ID" value="OJJ40706.1"/>
    <property type="molecule type" value="Genomic_DNA"/>
</dbReference>
<dbReference type="InterPro" id="IPR034627">
    <property type="entry name" value="Irc6"/>
</dbReference>
<dbReference type="Gene3D" id="3.40.50.11960">
    <property type="match status" value="1"/>
</dbReference>
<keyword evidence="3" id="KW-1185">Reference proteome</keyword>
<feature type="compositionally biased region" description="Low complexity" evidence="1">
    <location>
        <begin position="54"/>
        <end position="73"/>
    </location>
</feature>
<dbReference type="VEuPathDB" id="FungiDB:ASPWEDRAFT_34162"/>
<dbReference type="AlphaFoldDB" id="A0A1L9S0L0"/>
<organism evidence="2 3">
    <name type="scientific">Aspergillus wentii DTO 134E9</name>
    <dbReference type="NCBI Taxonomy" id="1073089"/>
    <lineage>
        <taxon>Eukaryota</taxon>
        <taxon>Fungi</taxon>
        <taxon>Dikarya</taxon>
        <taxon>Ascomycota</taxon>
        <taxon>Pezizomycotina</taxon>
        <taxon>Eurotiomycetes</taxon>
        <taxon>Eurotiomycetidae</taxon>
        <taxon>Eurotiales</taxon>
        <taxon>Aspergillaceae</taxon>
        <taxon>Aspergillus</taxon>
        <taxon>Aspergillus subgen. Cremei</taxon>
    </lineage>
</organism>
<dbReference type="STRING" id="1073089.A0A1L9S0L0"/>
<evidence type="ECO:0000313" key="2">
    <source>
        <dbReference type="EMBL" id="OJJ40706.1"/>
    </source>
</evidence>
<accession>A0A1L9S0L0</accession>
<feature type="region of interest" description="Disordered" evidence="1">
    <location>
        <begin position="108"/>
        <end position="127"/>
    </location>
</feature>
<dbReference type="Pfam" id="PF10199">
    <property type="entry name" value="Adaptin_binding"/>
    <property type="match status" value="1"/>
</dbReference>
<evidence type="ECO:0000256" key="1">
    <source>
        <dbReference type="SAM" id="MobiDB-lite"/>
    </source>
</evidence>
<feature type="region of interest" description="Disordered" evidence="1">
    <location>
        <begin position="337"/>
        <end position="361"/>
    </location>
</feature>
<dbReference type="GO" id="GO:0016192">
    <property type="term" value="P:vesicle-mediated transport"/>
    <property type="evidence" value="ECO:0007669"/>
    <property type="project" value="InterPro"/>
</dbReference>
<evidence type="ECO:0000313" key="3">
    <source>
        <dbReference type="Proteomes" id="UP000184383"/>
    </source>
</evidence>